<protein>
    <submittedName>
        <fullName evidence="10">S24 family peptidase</fullName>
    </submittedName>
</protein>
<dbReference type="GO" id="GO:0016787">
    <property type="term" value="F:hydrolase activity"/>
    <property type="evidence" value="ECO:0007669"/>
    <property type="project" value="UniProtKB-KW"/>
</dbReference>
<evidence type="ECO:0000313" key="10">
    <source>
        <dbReference type="EMBL" id="WGZ92183.1"/>
    </source>
</evidence>
<dbReference type="Pfam" id="PF00717">
    <property type="entry name" value="Peptidase_S24"/>
    <property type="match status" value="1"/>
</dbReference>
<accession>A0AA95HAM3</accession>
<evidence type="ECO:0000256" key="6">
    <source>
        <dbReference type="ARBA" id="ARBA00023236"/>
    </source>
</evidence>
<evidence type="ECO:0000256" key="2">
    <source>
        <dbReference type="ARBA" id="ARBA00022763"/>
    </source>
</evidence>
<evidence type="ECO:0000256" key="7">
    <source>
        <dbReference type="RuleBase" id="RU003991"/>
    </source>
</evidence>
<evidence type="ECO:0000256" key="4">
    <source>
        <dbReference type="ARBA" id="ARBA00022813"/>
    </source>
</evidence>
<keyword evidence="5" id="KW-0234">DNA repair</keyword>
<organism evidence="10">
    <name type="scientific">Candidatus Thiocaldithrix dubininis</name>
    <dbReference type="NCBI Taxonomy" id="3080823"/>
    <lineage>
        <taxon>Bacteria</taxon>
        <taxon>Pseudomonadati</taxon>
        <taxon>Pseudomonadota</taxon>
        <taxon>Gammaproteobacteria</taxon>
        <taxon>Thiotrichales</taxon>
        <taxon>Thiotrichaceae</taxon>
        <taxon>Candidatus Thiocaldithrix</taxon>
    </lineage>
</organism>
<dbReference type="PANTHER" id="PTHR33516:SF2">
    <property type="entry name" value="LEXA REPRESSOR-RELATED"/>
    <property type="match status" value="1"/>
</dbReference>
<dbReference type="GO" id="GO:0006281">
    <property type="term" value="P:DNA repair"/>
    <property type="evidence" value="ECO:0007669"/>
    <property type="project" value="UniProtKB-KW"/>
</dbReference>
<reference evidence="10" key="1">
    <citation type="journal article" date="2023" name="Int. J. Mol. Sci.">
        <title>Metagenomics Revealed a New Genus 'Candidatus Thiocaldithrix dubininis' gen. nov., sp. nov. and a New Species 'Candidatus Thiothrix putei' sp. nov. in the Family Thiotrichaceae, Some Members of Which Have Traits of Both Na+- and H+-Motive Energetics.</title>
        <authorList>
            <person name="Ravin N.V."/>
            <person name="Muntyan M.S."/>
            <person name="Smolyakov D.D."/>
            <person name="Rudenko T.S."/>
            <person name="Beletsky A.V."/>
            <person name="Mardanov A.V."/>
            <person name="Grabovich M.Y."/>
        </authorList>
    </citation>
    <scope>NUCLEOTIDE SEQUENCE</scope>
    <source>
        <strain evidence="10">GKL-01</strain>
    </source>
</reference>
<dbReference type="InterPro" id="IPR039418">
    <property type="entry name" value="LexA-like"/>
</dbReference>
<dbReference type="PANTHER" id="PTHR33516">
    <property type="entry name" value="LEXA REPRESSOR"/>
    <property type="match status" value="1"/>
</dbReference>
<dbReference type="AlphaFoldDB" id="A0AA95HAM3"/>
<dbReference type="CDD" id="cd06529">
    <property type="entry name" value="S24_LexA-like"/>
    <property type="match status" value="1"/>
</dbReference>
<keyword evidence="4 7" id="KW-0068">Autocatalytic cleavage</keyword>
<dbReference type="PRINTS" id="PR00726">
    <property type="entry name" value="LEXASERPTASE"/>
</dbReference>
<dbReference type="GO" id="GO:0003677">
    <property type="term" value="F:DNA binding"/>
    <property type="evidence" value="ECO:0007669"/>
    <property type="project" value="InterPro"/>
</dbReference>
<evidence type="ECO:0000256" key="1">
    <source>
        <dbReference type="ARBA" id="ARBA00007484"/>
    </source>
</evidence>
<dbReference type="InterPro" id="IPR036286">
    <property type="entry name" value="LexA/Signal_pep-like_sf"/>
</dbReference>
<reference evidence="10" key="2">
    <citation type="submission" date="2023-04" db="EMBL/GenBank/DDBJ databases">
        <authorList>
            <person name="Beletskiy A.V."/>
            <person name="Mardanov A.V."/>
            <person name="Ravin N.V."/>
        </authorList>
    </citation>
    <scope>NUCLEOTIDE SEQUENCE</scope>
    <source>
        <strain evidence="10">GKL-01</strain>
    </source>
</reference>
<keyword evidence="3 7" id="KW-0378">Hydrolase</keyword>
<feature type="region of interest" description="Disordered" evidence="8">
    <location>
        <begin position="1"/>
        <end position="30"/>
    </location>
</feature>
<evidence type="ECO:0000256" key="5">
    <source>
        <dbReference type="ARBA" id="ARBA00023204"/>
    </source>
</evidence>
<dbReference type="InterPro" id="IPR015927">
    <property type="entry name" value="Peptidase_S24_S26A/B/C"/>
</dbReference>
<dbReference type="InterPro" id="IPR006197">
    <property type="entry name" value="Peptidase_S24_LexA"/>
</dbReference>
<evidence type="ECO:0000256" key="3">
    <source>
        <dbReference type="ARBA" id="ARBA00022801"/>
    </source>
</evidence>
<gene>
    <name evidence="10" type="ORF">QJT80_06790</name>
</gene>
<dbReference type="InterPro" id="IPR050077">
    <property type="entry name" value="LexA_repressor"/>
</dbReference>
<comment type="similarity">
    <text evidence="1 7">Belongs to the peptidase S24 family.</text>
</comment>
<dbReference type="KEGG" id="tdu:QJT80_06790"/>
<evidence type="ECO:0000256" key="8">
    <source>
        <dbReference type="SAM" id="MobiDB-lite"/>
    </source>
</evidence>
<keyword evidence="2" id="KW-0227">DNA damage</keyword>
<feature type="domain" description="Peptidase S24/S26A/S26B/S26C" evidence="9">
    <location>
        <begin position="55"/>
        <end position="171"/>
    </location>
</feature>
<evidence type="ECO:0000259" key="9">
    <source>
        <dbReference type="Pfam" id="PF00717"/>
    </source>
</evidence>
<dbReference type="EMBL" id="CP124755">
    <property type="protein sequence ID" value="WGZ92183.1"/>
    <property type="molecule type" value="Genomic_DNA"/>
</dbReference>
<name>A0AA95HAM3_9GAMM</name>
<dbReference type="Gene3D" id="2.10.109.10">
    <property type="entry name" value="Umud Fragment, subunit A"/>
    <property type="match status" value="1"/>
</dbReference>
<dbReference type="Proteomes" id="UP001300672">
    <property type="component" value="Chromosome"/>
</dbReference>
<dbReference type="GO" id="GO:0006355">
    <property type="term" value="P:regulation of DNA-templated transcription"/>
    <property type="evidence" value="ECO:0007669"/>
    <property type="project" value="InterPro"/>
</dbReference>
<proteinExistence type="inferred from homology"/>
<keyword evidence="6" id="KW-0742">SOS response</keyword>
<dbReference type="SUPFAM" id="SSF51306">
    <property type="entry name" value="LexA/Signal peptidase"/>
    <property type="match status" value="1"/>
</dbReference>
<dbReference type="GO" id="GO:0009432">
    <property type="term" value="P:SOS response"/>
    <property type="evidence" value="ECO:0007669"/>
    <property type="project" value="UniProtKB-KW"/>
</dbReference>
<sequence>MIKKKSCRKNPNWGGARKGSGRHKKPPSDSIRIPTTLKSIVEKMKTREICLYEIPLVLGKVSAGTGYIPTDYIDKYLTFDSNLIKNPEATFCVKVIGDSMKDASIFDGDQLLVDTSIEVTSGKIVIARLEDKFLVKKLSLEKDSIQLLSFNENFPVIVINTTDFEIIGVVITIIRNL</sequence>